<feature type="domain" description="Plus3" evidence="6">
    <location>
        <begin position="188"/>
        <end position="322"/>
    </location>
</feature>
<dbReference type="PROSITE" id="PS51360">
    <property type="entry name" value="PLUS3"/>
    <property type="match status" value="1"/>
</dbReference>
<dbReference type="InterPro" id="IPR036128">
    <property type="entry name" value="Plus3-like_sf"/>
</dbReference>
<dbReference type="GO" id="GO:1990269">
    <property type="term" value="F:RNA polymerase II C-terminal domain phosphoserine binding"/>
    <property type="evidence" value="ECO:0007669"/>
    <property type="project" value="TreeGrafter"/>
</dbReference>
<proteinExistence type="predicted"/>
<dbReference type="InterPro" id="IPR004343">
    <property type="entry name" value="Plus-3_dom"/>
</dbReference>
<accession>A0A1X2IUP3</accession>
<keyword evidence="4" id="KW-0539">Nucleus</keyword>
<evidence type="ECO:0000256" key="2">
    <source>
        <dbReference type="ARBA" id="ARBA00023015"/>
    </source>
</evidence>
<dbReference type="GO" id="GO:0016593">
    <property type="term" value="C:Cdc73/Paf1 complex"/>
    <property type="evidence" value="ECO:0007669"/>
    <property type="project" value="TreeGrafter"/>
</dbReference>
<feature type="compositionally biased region" description="Basic and acidic residues" evidence="5">
    <location>
        <begin position="79"/>
        <end position="113"/>
    </location>
</feature>
<dbReference type="PANTHER" id="PTHR13115">
    <property type="entry name" value="RNA POLYMERASE-ASSOCIATED PROTEIN RTF1 HOMOLOG"/>
    <property type="match status" value="1"/>
</dbReference>
<dbReference type="STRING" id="90262.A0A1X2IUP3"/>
<feature type="compositionally biased region" description="Basic residues" evidence="5">
    <location>
        <begin position="140"/>
        <end position="159"/>
    </location>
</feature>
<dbReference type="Pfam" id="PF03126">
    <property type="entry name" value="Plus-3"/>
    <property type="match status" value="1"/>
</dbReference>
<evidence type="ECO:0000256" key="3">
    <source>
        <dbReference type="ARBA" id="ARBA00023163"/>
    </source>
</evidence>
<organism evidence="7 8">
    <name type="scientific">Absidia repens</name>
    <dbReference type="NCBI Taxonomy" id="90262"/>
    <lineage>
        <taxon>Eukaryota</taxon>
        <taxon>Fungi</taxon>
        <taxon>Fungi incertae sedis</taxon>
        <taxon>Mucoromycota</taxon>
        <taxon>Mucoromycotina</taxon>
        <taxon>Mucoromycetes</taxon>
        <taxon>Mucorales</taxon>
        <taxon>Cunninghamellaceae</taxon>
        <taxon>Absidia</taxon>
    </lineage>
</organism>
<reference evidence="7 8" key="1">
    <citation type="submission" date="2016-07" db="EMBL/GenBank/DDBJ databases">
        <title>Pervasive Adenine N6-methylation of Active Genes in Fungi.</title>
        <authorList>
            <consortium name="DOE Joint Genome Institute"/>
            <person name="Mondo S.J."/>
            <person name="Dannebaum R.O."/>
            <person name="Kuo R.C."/>
            <person name="Labutti K."/>
            <person name="Haridas S."/>
            <person name="Kuo A."/>
            <person name="Salamov A."/>
            <person name="Ahrendt S.R."/>
            <person name="Lipzen A."/>
            <person name="Sullivan W."/>
            <person name="Andreopoulos W.B."/>
            <person name="Clum A."/>
            <person name="Lindquist E."/>
            <person name="Daum C."/>
            <person name="Ramamoorthy G.K."/>
            <person name="Gryganskyi A."/>
            <person name="Culley D."/>
            <person name="Magnuson J.K."/>
            <person name="James T.Y."/>
            <person name="O'Malley M.A."/>
            <person name="Stajich J.E."/>
            <person name="Spatafora J.W."/>
            <person name="Visel A."/>
            <person name="Grigoriev I.V."/>
        </authorList>
    </citation>
    <scope>NUCLEOTIDE SEQUENCE [LARGE SCALE GENOMIC DNA]</scope>
    <source>
        <strain evidence="7 8">NRRL 1336</strain>
    </source>
</reference>
<evidence type="ECO:0000259" key="6">
    <source>
        <dbReference type="PROSITE" id="PS51360"/>
    </source>
</evidence>
<comment type="caution">
    <text evidence="7">The sequence shown here is derived from an EMBL/GenBank/DDBJ whole genome shotgun (WGS) entry which is preliminary data.</text>
</comment>
<keyword evidence="2" id="KW-0805">Transcription regulation</keyword>
<evidence type="ECO:0000313" key="8">
    <source>
        <dbReference type="Proteomes" id="UP000193560"/>
    </source>
</evidence>
<feature type="compositionally biased region" description="Basic and acidic residues" evidence="5">
    <location>
        <begin position="130"/>
        <end position="139"/>
    </location>
</feature>
<keyword evidence="3" id="KW-0804">Transcription</keyword>
<sequence length="475" mass="55513">MDNIDDYILQLADKDTSKSAGKSSRKSRRYASDSDEDGVYSDDDDVDIGSEDEVDEYGPDLYKDEEDRKRLLALPEVERERILSERSEERQRNLERLEVRKLLKDGRRDDSTRRSTRAKGSGTSRALTELTRRREEKKSSRSTKRHRRHSPSPDKKKRHRYEEYSDYEHSEEWQESDEERESKTKKRAPNLEEIQSISFTRNMIEQWLYTPFFENTAIGCYVRLYIGPDPVKKVPVYRVCQVIDVSPWHKVYKISDGVFSNRGLKVKHGKSEKVFPMDIISNQPISQSEYSRLLNTLDTERIRAPTMDQVERKIDDLKKAKSYVLNHEEVTDMIARKKQVQGQNVSVAMERAKVLAKLEHAKGYGNENEIVHLTQRLQSLDDLVDRGGNDGSQQHIWEEINKRNRQRDRIEAQEVELRLSEERRKAIKLAMLQSSQQPNTSETEKTPESAVIVVASYEKLMRSLGKELNIEFIDE</sequence>
<dbReference type="Proteomes" id="UP000193560">
    <property type="component" value="Unassembled WGS sequence"/>
</dbReference>
<gene>
    <name evidence="7" type="ORF">BCR42DRAFT_447786</name>
</gene>
<dbReference type="SMART" id="SM00719">
    <property type="entry name" value="Plus3"/>
    <property type="match status" value="1"/>
</dbReference>
<dbReference type="OrthoDB" id="166375at2759"/>
<name>A0A1X2IUP3_9FUNG</name>
<evidence type="ECO:0000313" key="7">
    <source>
        <dbReference type="EMBL" id="ORZ22490.1"/>
    </source>
</evidence>
<dbReference type="SUPFAM" id="SSF159042">
    <property type="entry name" value="Plus3-like"/>
    <property type="match status" value="1"/>
</dbReference>
<evidence type="ECO:0000256" key="1">
    <source>
        <dbReference type="ARBA" id="ARBA00004123"/>
    </source>
</evidence>
<evidence type="ECO:0000256" key="4">
    <source>
        <dbReference type="ARBA" id="ARBA00023242"/>
    </source>
</evidence>
<dbReference type="PANTHER" id="PTHR13115:SF8">
    <property type="entry name" value="RNA POLYMERASE-ASSOCIATED PROTEIN RTF1 HOMOLOG"/>
    <property type="match status" value="1"/>
</dbReference>
<feature type="region of interest" description="Disordered" evidence="5">
    <location>
        <begin position="11"/>
        <end position="63"/>
    </location>
</feature>
<comment type="subcellular location">
    <subcellularLocation>
        <location evidence="1">Nucleus</location>
    </subcellularLocation>
</comment>
<protein>
    <recommendedName>
        <fullName evidence="6">Plus3 domain-containing protein</fullName>
    </recommendedName>
</protein>
<dbReference type="EMBL" id="MCGE01000004">
    <property type="protein sequence ID" value="ORZ22490.1"/>
    <property type="molecule type" value="Genomic_DNA"/>
</dbReference>
<feature type="compositionally biased region" description="Acidic residues" evidence="5">
    <location>
        <begin position="33"/>
        <end position="58"/>
    </location>
</feature>
<dbReference type="AlphaFoldDB" id="A0A1X2IUP3"/>
<keyword evidence="8" id="KW-1185">Reference proteome</keyword>
<feature type="region of interest" description="Disordered" evidence="5">
    <location>
        <begin position="79"/>
        <end position="163"/>
    </location>
</feature>
<evidence type="ECO:0000256" key="5">
    <source>
        <dbReference type="SAM" id="MobiDB-lite"/>
    </source>
</evidence>
<dbReference type="GO" id="GO:0003677">
    <property type="term" value="F:DNA binding"/>
    <property type="evidence" value="ECO:0007669"/>
    <property type="project" value="InterPro"/>
</dbReference>
<dbReference type="Gene3D" id="3.90.70.200">
    <property type="entry name" value="Plus-3 domain"/>
    <property type="match status" value="1"/>
</dbReference>